<reference evidence="2" key="1">
    <citation type="journal article" date="2019" name="Int. J. Syst. Evol. Microbiol.">
        <title>The Global Catalogue of Microorganisms (GCM) 10K type strain sequencing project: providing services to taxonomists for standard genome sequencing and annotation.</title>
        <authorList>
            <consortium name="The Broad Institute Genomics Platform"/>
            <consortium name="The Broad Institute Genome Sequencing Center for Infectious Disease"/>
            <person name="Wu L."/>
            <person name="Ma J."/>
        </authorList>
    </citation>
    <scope>NUCLEOTIDE SEQUENCE [LARGE SCALE GENOMIC DNA]</scope>
    <source>
        <strain evidence="2">JCM 16925</strain>
    </source>
</reference>
<protein>
    <submittedName>
        <fullName evidence="1">Uncharacterized protein</fullName>
    </submittedName>
</protein>
<sequence length="82" mass="8827">MDVEGHPSQQCAGEGITSWLTSSGACWMRVAWPMVVGCWRAVPPGSGTGVRITDIYRERLTVDGTAVQPDVAQPTGVQFARH</sequence>
<gene>
    <name evidence="1" type="ORF">GCM10022233_42700</name>
</gene>
<evidence type="ECO:0000313" key="2">
    <source>
        <dbReference type="Proteomes" id="UP001499984"/>
    </source>
</evidence>
<keyword evidence="2" id="KW-1185">Reference proteome</keyword>
<organism evidence="1 2">
    <name type="scientific">Streptomyces shaanxiensis</name>
    <dbReference type="NCBI Taxonomy" id="653357"/>
    <lineage>
        <taxon>Bacteria</taxon>
        <taxon>Bacillati</taxon>
        <taxon>Actinomycetota</taxon>
        <taxon>Actinomycetes</taxon>
        <taxon>Kitasatosporales</taxon>
        <taxon>Streptomycetaceae</taxon>
        <taxon>Streptomyces</taxon>
    </lineage>
</organism>
<dbReference type="EMBL" id="BAAAZY010000011">
    <property type="protein sequence ID" value="GAA4064003.1"/>
    <property type="molecule type" value="Genomic_DNA"/>
</dbReference>
<accession>A0ABP7VC01</accession>
<dbReference type="Proteomes" id="UP001499984">
    <property type="component" value="Unassembled WGS sequence"/>
</dbReference>
<comment type="caution">
    <text evidence="1">The sequence shown here is derived from an EMBL/GenBank/DDBJ whole genome shotgun (WGS) entry which is preliminary data.</text>
</comment>
<proteinExistence type="predicted"/>
<evidence type="ECO:0000313" key="1">
    <source>
        <dbReference type="EMBL" id="GAA4064003.1"/>
    </source>
</evidence>
<name>A0ABP7VC01_9ACTN</name>